<keyword evidence="2" id="KW-1185">Reference proteome</keyword>
<dbReference type="AlphaFoldDB" id="A0A062V3Z9"/>
<dbReference type="PATRIC" id="fig|1280954.3.peg.3812"/>
<dbReference type="InterPro" id="IPR029058">
    <property type="entry name" value="AB_hydrolase_fold"/>
</dbReference>
<evidence type="ECO:0008006" key="3">
    <source>
        <dbReference type="Google" id="ProtNLM"/>
    </source>
</evidence>
<dbReference type="Gene3D" id="3.40.50.1820">
    <property type="entry name" value="alpha/beta hydrolase"/>
    <property type="match status" value="1"/>
</dbReference>
<comment type="caution">
    <text evidence="1">The sequence shown here is derived from an EMBL/GenBank/DDBJ whole genome shotgun (WGS) entry which is preliminary data.</text>
</comment>
<dbReference type="STRING" id="1280954.HPO_18969"/>
<accession>A0A062V3Z9</accession>
<gene>
    <name evidence="1" type="ORF">HPO_18969</name>
</gene>
<name>A0A062V3Z9_9PROT</name>
<dbReference type="SUPFAM" id="SSF53474">
    <property type="entry name" value="alpha/beta-Hydrolases"/>
    <property type="match status" value="1"/>
</dbReference>
<proteinExistence type="predicted"/>
<dbReference type="Proteomes" id="UP000027100">
    <property type="component" value="Unassembled WGS sequence"/>
</dbReference>
<reference evidence="1 2" key="1">
    <citation type="journal article" date="2014" name="Antonie Van Leeuwenhoek">
        <title>Hyphomonas beringensis sp. nov. and Hyphomonas chukchiensis sp. nov., isolated from surface seawater of the Bering Sea and Chukchi Sea.</title>
        <authorList>
            <person name="Li C."/>
            <person name="Lai Q."/>
            <person name="Li G."/>
            <person name="Dong C."/>
            <person name="Wang J."/>
            <person name="Liao Y."/>
            <person name="Shao Z."/>
        </authorList>
    </citation>
    <scope>NUCLEOTIDE SEQUENCE [LARGE SCALE GENOMIC DNA]</scope>
    <source>
        <strain evidence="1 2">PS728</strain>
    </source>
</reference>
<evidence type="ECO:0000313" key="2">
    <source>
        <dbReference type="Proteomes" id="UP000027100"/>
    </source>
</evidence>
<organism evidence="1 2">
    <name type="scientific">Hyphomonas polymorpha PS728</name>
    <dbReference type="NCBI Taxonomy" id="1280954"/>
    <lineage>
        <taxon>Bacteria</taxon>
        <taxon>Pseudomonadati</taxon>
        <taxon>Pseudomonadota</taxon>
        <taxon>Alphaproteobacteria</taxon>
        <taxon>Hyphomonadales</taxon>
        <taxon>Hyphomonadaceae</taxon>
        <taxon>Hyphomonas</taxon>
    </lineage>
</organism>
<dbReference type="EMBL" id="ARYM01000042">
    <property type="protein sequence ID" value="KCZ96629.1"/>
    <property type="molecule type" value="Genomic_DNA"/>
</dbReference>
<evidence type="ECO:0000313" key="1">
    <source>
        <dbReference type="EMBL" id="KCZ96629.1"/>
    </source>
</evidence>
<sequence>MLGYSEARHRLLEPKGWQVRYFPHYRIPEALAFARAMAGEGRPLGLIGHSWGADGALRLARRLETDVLLIGADPVAKPALPPALWRGRPEAARTLVHVDAVAEARDRSDHVKTMGYLAGGGVHRAWREADHIIPTRLNHWNFAGMMAAKGPDGRSAEDWLASLVAA</sequence>
<protein>
    <recommendedName>
        <fullName evidence="3">AB hydrolase-1 domain-containing protein</fullName>
    </recommendedName>
</protein>